<evidence type="ECO:0000256" key="2">
    <source>
        <dbReference type="ARBA" id="ARBA00022679"/>
    </source>
</evidence>
<evidence type="ECO:0000313" key="5">
    <source>
        <dbReference type="EMBL" id="SUZ72810.1"/>
    </source>
</evidence>
<dbReference type="NCBIfam" id="NF000986">
    <property type="entry name" value="PRK00103.1-4"/>
    <property type="match status" value="1"/>
</dbReference>
<dbReference type="GO" id="GO:0006364">
    <property type="term" value="P:rRNA processing"/>
    <property type="evidence" value="ECO:0007669"/>
    <property type="project" value="InterPro"/>
</dbReference>
<dbReference type="GO" id="GO:0032259">
    <property type="term" value="P:methylation"/>
    <property type="evidence" value="ECO:0007669"/>
    <property type="project" value="UniProtKB-KW"/>
</dbReference>
<dbReference type="NCBIfam" id="TIGR00246">
    <property type="entry name" value="tRNA_RlmH_YbeA"/>
    <property type="match status" value="1"/>
</dbReference>
<evidence type="ECO:0000256" key="4">
    <source>
        <dbReference type="ARBA" id="ARBA00038303"/>
    </source>
</evidence>
<dbReference type="SUPFAM" id="SSF75217">
    <property type="entry name" value="alpha/beta knot"/>
    <property type="match status" value="1"/>
</dbReference>
<dbReference type="AlphaFoldDB" id="A0A381Q122"/>
<keyword evidence="3" id="KW-0949">S-adenosyl-L-methionine</keyword>
<dbReference type="InterPro" id="IPR003742">
    <property type="entry name" value="RlmH-like"/>
</dbReference>
<keyword evidence="2" id="KW-0808">Transferase</keyword>
<organism evidence="5">
    <name type="scientific">marine metagenome</name>
    <dbReference type="NCBI Taxonomy" id="408172"/>
    <lineage>
        <taxon>unclassified sequences</taxon>
        <taxon>metagenomes</taxon>
        <taxon>ecological metagenomes</taxon>
    </lineage>
</organism>
<dbReference type="Pfam" id="PF02590">
    <property type="entry name" value="SPOUT_MTase"/>
    <property type="match status" value="1"/>
</dbReference>
<reference evidence="5" key="1">
    <citation type="submission" date="2018-05" db="EMBL/GenBank/DDBJ databases">
        <authorList>
            <person name="Lanie J.A."/>
            <person name="Ng W.-L."/>
            <person name="Kazmierczak K.M."/>
            <person name="Andrzejewski T.M."/>
            <person name="Davidsen T.M."/>
            <person name="Wayne K.J."/>
            <person name="Tettelin H."/>
            <person name="Glass J.I."/>
            <person name="Rusch D."/>
            <person name="Podicherti R."/>
            <person name="Tsui H.-C.T."/>
            <person name="Winkler M.E."/>
        </authorList>
    </citation>
    <scope>NUCLEOTIDE SEQUENCE</scope>
</reference>
<dbReference type="EMBL" id="UINC01001159">
    <property type="protein sequence ID" value="SUZ72810.1"/>
    <property type="molecule type" value="Genomic_DNA"/>
</dbReference>
<dbReference type="PIRSF" id="PIRSF004505">
    <property type="entry name" value="MT_bac"/>
    <property type="match status" value="1"/>
</dbReference>
<protein>
    <recommendedName>
        <fullName evidence="6">Ribosomal RNA large subunit methyltransferase H</fullName>
    </recommendedName>
</protein>
<sequence>MKVSLITVGTKMPGWVQEAIKEYQKRIQSELKFNLIEVPLPKRNKSQNIQQCIKKEGEQILKLVLPGSRIIALDISGISLSTQQLVKKLNIFREEGQNISLLIGGPDGLSQSCFDQSIERWSLSSLTLPHSLVRILVIEQLYRAVSILRAHPYHRD</sequence>
<dbReference type="CDD" id="cd18081">
    <property type="entry name" value="RlmH-like"/>
    <property type="match status" value="1"/>
</dbReference>
<comment type="similarity">
    <text evidence="4">Belongs to the RNA methyltransferase RlmH family.</text>
</comment>
<evidence type="ECO:0000256" key="1">
    <source>
        <dbReference type="ARBA" id="ARBA00022603"/>
    </source>
</evidence>
<dbReference type="PANTHER" id="PTHR33603">
    <property type="entry name" value="METHYLTRANSFERASE"/>
    <property type="match status" value="1"/>
</dbReference>
<gene>
    <name evidence="5" type="ORF">METZ01_LOCUS25664</name>
</gene>
<dbReference type="PANTHER" id="PTHR33603:SF1">
    <property type="entry name" value="RIBOSOMAL RNA LARGE SUBUNIT METHYLTRANSFERASE H"/>
    <property type="match status" value="1"/>
</dbReference>
<dbReference type="InterPro" id="IPR029028">
    <property type="entry name" value="Alpha/beta_knot_MTases"/>
</dbReference>
<name>A0A381Q122_9ZZZZ</name>
<dbReference type="InterPro" id="IPR029026">
    <property type="entry name" value="tRNA_m1G_MTases_N"/>
</dbReference>
<proteinExistence type="inferred from homology"/>
<dbReference type="GO" id="GO:0008168">
    <property type="term" value="F:methyltransferase activity"/>
    <property type="evidence" value="ECO:0007669"/>
    <property type="project" value="UniProtKB-KW"/>
</dbReference>
<dbReference type="Gene3D" id="3.40.1280.10">
    <property type="match status" value="1"/>
</dbReference>
<evidence type="ECO:0008006" key="6">
    <source>
        <dbReference type="Google" id="ProtNLM"/>
    </source>
</evidence>
<accession>A0A381Q122</accession>
<keyword evidence="1" id="KW-0489">Methyltransferase</keyword>
<evidence type="ECO:0000256" key="3">
    <source>
        <dbReference type="ARBA" id="ARBA00022691"/>
    </source>
</evidence>
<dbReference type="HAMAP" id="MF_00658">
    <property type="entry name" value="23SrRNA_methyltr_H"/>
    <property type="match status" value="1"/>
</dbReference>